<dbReference type="InterPro" id="IPR012892">
    <property type="entry name" value="Gp58"/>
</dbReference>
<name>A0A8S5S6U5_9CAUD</name>
<dbReference type="Pfam" id="PF13884">
    <property type="entry name" value="Peptidase_S74"/>
    <property type="match status" value="1"/>
</dbReference>
<dbReference type="EMBL" id="BK032542">
    <property type="protein sequence ID" value="DAF46664.1"/>
    <property type="molecule type" value="Genomic_DNA"/>
</dbReference>
<dbReference type="Gene3D" id="1.10.10.10">
    <property type="entry name" value="Winged helix-like DNA-binding domain superfamily/Winged helix DNA-binding domain"/>
    <property type="match status" value="1"/>
</dbReference>
<sequence length="532" mass="59565">MDIEVNEGKQEAIVRNGKYEYTFIPTKPDEKVKIYHMGCKGTTRLSKIQLEKGDDVTAFEKPYEKANALSGVFKQIRDLDVQMRDPKSELWGKIKLNHKGLITEFQNNELRTILAATAEGFNSTVTALENKVLKKSDISISPNGVRIGSEKVIDGNTVSSLLLTQPESITAISKLFRVTGDMIVNGTIEGKHMKVGSITTPLIDAKAVKAKNIDIDDALIRELVSNKAFIRELWATDGFIQNLQTVKIRSTQIDTDTLDGVVITGHSQIRVGQNGYFEPFGTGVRFVLPHENRPNSSGVGVQFNATHNSLGKGLSVFNITDIQNPNAAKPIYDEVLMTVHGQIHMGFPFFDNKIRKFSNLMGSVVVSNISNNNPIHPWGWRAGGSGSPTYSKISWLSWLWGVEGGSRIVFGYPYENNVNYFGIRIGESYSDRKLKENIKPTTNRALDLVEKLQFKQFDWKKDYKETGSQKPVKVGLIAQDVQKLDDALVTKSPDILELEHFRLSMYALKSIQELSEEIKILKERLEVLENGK</sequence>
<dbReference type="InterPro" id="IPR036388">
    <property type="entry name" value="WH-like_DNA-bd_sf"/>
</dbReference>
<keyword evidence="2" id="KW-1227">Viral tail protein</keyword>
<dbReference type="InterPro" id="IPR030392">
    <property type="entry name" value="S74_ICA"/>
</dbReference>
<proteinExistence type="predicted"/>
<evidence type="ECO:0000313" key="4">
    <source>
        <dbReference type="EMBL" id="DAF46664.1"/>
    </source>
</evidence>
<organism evidence="4">
    <name type="scientific">Siphoviridae sp. ctAFE3</name>
    <dbReference type="NCBI Taxonomy" id="2827796"/>
    <lineage>
        <taxon>Viruses</taxon>
        <taxon>Duplodnaviria</taxon>
        <taxon>Heunggongvirae</taxon>
        <taxon>Uroviricota</taxon>
        <taxon>Caudoviricetes</taxon>
    </lineage>
</organism>
<feature type="domain" description="Peptidase S74" evidence="3">
    <location>
        <begin position="430"/>
        <end position="525"/>
    </location>
</feature>
<evidence type="ECO:0000256" key="1">
    <source>
        <dbReference type="ARBA" id="ARBA00004328"/>
    </source>
</evidence>
<dbReference type="GO" id="GO:0098015">
    <property type="term" value="C:virus tail"/>
    <property type="evidence" value="ECO:0007669"/>
    <property type="project" value="UniProtKB-KW"/>
</dbReference>
<evidence type="ECO:0000256" key="2">
    <source>
        <dbReference type="ARBA" id="ARBA00022732"/>
    </source>
</evidence>
<protein>
    <submittedName>
        <fullName evidence="4">Minor structural protein</fullName>
    </submittedName>
</protein>
<dbReference type="PROSITE" id="PS51688">
    <property type="entry name" value="ICA"/>
    <property type="match status" value="1"/>
</dbReference>
<keyword evidence="2" id="KW-0946">Virion</keyword>
<reference evidence="4" key="1">
    <citation type="journal article" date="2021" name="Proc. Natl. Acad. Sci. U.S.A.">
        <title>A Catalog of Tens of Thousands of Viruses from Human Metagenomes Reveals Hidden Associations with Chronic Diseases.</title>
        <authorList>
            <person name="Tisza M.J."/>
            <person name="Buck C.B."/>
        </authorList>
    </citation>
    <scope>NUCLEOTIDE SEQUENCE</scope>
    <source>
        <strain evidence="4">CtAFE3</strain>
    </source>
</reference>
<comment type="subcellular location">
    <subcellularLocation>
        <location evidence="1">Virion</location>
    </subcellularLocation>
</comment>
<accession>A0A8S5S6U5</accession>
<evidence type="ECO:0000259" key="3">
    <source>
        <dbReference type="PROSITE" id="PS51688"/>
    </source>
</evidence>
<dbReference type="Pfam" id="PF07902">
    <property type="entry name" value="Gp58"/>
    <property type="match status" value="1"/>
</dbReference>